<dbReference type="InterPro" id="IPR001874">
    <property type="entry name" value="DHquinase_II"/>
</dbReference>
<dbReference type="Pfam" id="PF01220">
    <property type="entry name" value="DHquinase_II"/>
    <property type="match status" value="1"/>
</dbReference>
<comment type="caution">
    <text evidence="4">The sequence shown here is derived from an EMBL/GenBank/DDBJ whole genome shotgun (WGS) entry which is preliminary data.</text>
</comment>
<dbReference type="InterPro" id="IPR001584">
    <property type="entry name" value="Integrase_cat-core"/>
</dbReference>
<dbReference type="PROSITE" id="PS50994">
    <property type="entry name" value="INTEGRASE"/>
    <property type="match status" value="1"/>
</dbReference>
<dbReference type="PANTHER" id="PTHR46889:SF4">
    <property type="entry name" value="TRANSPOSASE INSO FOR INSERTION SEQUENCE ELEMENT IS911B-RELATED"/>
    <property type="match status" value="1"/>
</dbReference>
<dbReference type="Gene3D" id="3.40.50.9100">
    <property type="entry name" value="Dehydroquinase, class II"/>
    <property type="match status" value="1"/>
</dbReference>
<dbReference type="Pfam" id="PF13276">
    <property type="entry name" value="HTH_21"/>
    <property type="match status" value="1"/>
</dbReference>
<accession>A0A645A1R0</accession>
<reference evidence="4" key="1">
    <citation type="submission" date="2019-08" db="EMBL/GenBank/DDBJ databases">
        <authorList>
            <person name="Kucharzyk K."/>
            <person name="Murdoch R.W."/>
            <person name="Higgins S."/>
            <person name="Loffler F."/>
        </authorList>
    </citation>
    <scope>NUCLEOTIDE SEQUENCE</scope>
</reference>
<gene>
    <name evidence="4" type="primary">aroQ_15</name>
    <name evidence="4" type="ORF">SDC9_91455</name>
</gene>
<organism evidence="4">
    <name type="scientific">bioreactor metagenome</name>
    <dbReference type="NCBI Taxonomy" id="1076179"/>
    <lineage>
        <taxon>unclassified sequences</taxon>
        <taxon>metagenomes</taxon>
        <taxon>ecological metagenomes</taxon>
    </lineage>
</organism>
<protein>
    <recommendedName>
        <fullName evidence="1">3-dehydroquinate dehydratase</fullName>
        <ecNumber evidence="1">4.2.1.10</ecNumber>
    </recommendedName>
</protein>
<dbReference type="GO" id="GO:0003855">
    <property type="term" value="F:3-dehydroquinate dehydratase activity"/>
    <property type="evidence" value="ECO:0007669"/>
    <property type="project" value="UniProtKB-EC"/>
</dbReference>
<dbReference type="InterPro" id="IPR025948">
    <property type="entry name" value="HTH-like_dom"/>
</dbReference>
<dbReference type="SUPFAM" id="SSF52304">
    <property type="entry name" value="Type II 3-dehydroquinate dehydratase"/>
    <property type="match status" value="1"/>
</dbReference>
<dbReference type="GO" id="GO:0015074">
    <property type="term" value="P:DNA integration"/>
    <property type="evidence" value="ECO:0007669"/>
    <property type="project" value="InterPro"/>
</dbReference>
<name>A0A645A1R0_9ZZZZ</name>
<evidence type="ECO:0000259" key="3">
    <source>
        <dbReference type="PROSITE" id="PS50994"/>
    </source>
</evidence>
<dbReference type="EMBL" id="VSSQ01010610">
    <property type="protein sequence ID" value="MPM44773.1"/>
    <property type="molecule type" value="Genomic_DNA"/>
</dbReference>
<dbReference type="InterPro" id="IPR012337">
    <property type="entry name" value="RNaseH-like_sf"/>
</dbReference>
<evidence type="ECO:0000256" key="1">
    <source>
        <dbReference type="ARBA" id="ARBA00012060"/>
    </source>
</evidence>
<proteinExistence type="predicted"/>
<keyword evidence="2 4" id="KW-0456">Lyase</keyword>
<evidence type="ECO:0000313" key="4">
    <source>
        <dbReference type="EMBL" id="MPM44773.1"/>
    </source>
</evidence>
<dbReference type="EC" id="4.2.1.10" evidence="1"/>
<evidence type="ECO:0000256" key="2">
    <source>
        <dbReference type="ARBA" id="ARBA00023239"/>
    </source>
</evidence>
<dbReference type="InterPro" id="IPR036441">
    <property type="entry name" value="DHquinase_II_sf"/>
</dbReference>
<dbReference type="InterPro" id="IPR050900">
    <property type="entry name" value="Transposase_IS3/IS150/IS904"/>
</dbReference>
<feature type="domain" description="Integrase catalytic" evidence="3">
    <location>
        <begin position="98"/>
        <end position="205"/>
    </location>
</feature>
<dbReference type="AlphaFoldDB" id="A0A645A1R0"/>
<dbReference type="SUPFAM" id="SSF53098">
    <property type="entry name" value="Ribonuclease H-like"/>
    <property type="match status" value="1"/>
</dbReference>
<sequence>MGINRTGVYYKPKTPAADQAEREELIKSRLDWWHTRQCYLGVRGLRKKLAKEDQLTVGRKLVKRYMDEMGIYAVYPKPNLSKRSKEHKVFPYLLKNKTIFLPNQVWAVDITYIRMGKKHMYLTAIIDWYSRFIVGWELSDTLDTAPVLDAVKAVGIPTVEVHISDPDTREEFRKVSYLRAACVASVKGHGLEGYLEALRLLAGKN</sequence>
<dbReference type="PANTHER" id="PTHR46889">
    <property type="entry name" value="TRANSPOSASE INSF FOR INSERTION SEQUENCE IS3B-RELATED"/>
    <property type="match status" value="1"/>
</dbReference>